<dbReference type="AlphaFoldDB" id="A0A0R3MBJ1"/>
<accession>A0A0R3MBJ1</accession>
<evidence type="ECO:0000313" key="3">
    <source>
        <dbReference type="Proteomes" id="UP000050863"/>
    </source>
</evidence>
<dbReference type="SUPFAM" id="SSF53474">
    <property type="entry name" value="alpha/beta-Hydrolases"/>
    <property type="match status" value="1"/>
</dbReference>
<feature type="domain" description="Serine aminopeptidase S33" evidence="1">
    <location>
        <begin position="40"/>
        <end position="294"/>
    </location>
</feature>
<proteinExistence type="predicted"/>
<dbReference type="Gene3D" id="3.40.50.1820">
    <property type="entry name" value="alpha/beta hydrolase"/>
    <property type="match status" value="1"/>
</dbReference>
<comment type="caution">
    <text evidence="2">The sequence shown here is derived from an EMBL/GenBank/DDBJ whole genome shotgun (WGS) entry which is preliminary data.</text>
</comment>
<dbReference type="OrthoDB" id="9788260at2"/>
<protein>
    <submittedName>
        <fullName evidence="2">Alpha/beta hydrolase</fullName>
    </submittedName>
</protein>
<dbReference type="Proteomes" id="UP000050863">
    <property type="component" value="Unassembled WGS sequence"/>
</dbReference>
<keyword evidence="3" id="KW-1185">Reference proteome</keyword>
<dbReference type="GO" id="GO:0016787">
    <property type="term" value="F:hydrolase activity"/>
    <property type="evidence" value="ECO:0007669"/>
    <property type="project" value="UniProtKB-KW"/>
</dbReference>
<dbReference type="Pfam" id="PF12146">
    <property type="entry name" value="Hydrolase_4"/>
    <property type="match status" value="1"/>
</dbReference>
<evidence type="ECO:0000313" key="2">
    <source>
        <dbReference type="EMBL" id="KRR15317.1"/>
    </source>
</evidence>
<dbReference type="STRING" id="280332.CQ12_16170"/>
<keyword evidence="2" id="KW-0378">Hydrolase</keyword>
<name>A0A0R3MBJ1_9BRAD</name>
<dbReference type="RefSeq" id="WP_057833429.1">
    <property type="nucleotide sequence ID" value="NZ_LLXZ01000003.1"/>
</dbReference>
<dbReference type="EMBL" id="LLXZ01000003">
    <property type="protein sequence ID" value="KRR15317.1"/>
    <property type="molecule type" value="Genomic_DNA"/>
</dbReference>
<reference evidence="2 3" key="1">
    <citation type="submission" date="2014-03" db="EMBL/GenBank/DDBJ databases">
        <title>Bradyrhizobium valentinum sp. nov., isolated from effective nodules of Lupinus mariae-josephae, a lupine endemic of basic-lime soils in Eastern Spain.</title>
        <authorList>
            <person name="Duran D."/>
            <person name="Rey L."/>
            <person name="Navarro A."/>
            <person name="Busquets A."/>
            <person name="Imperial J."/>
            <person name="Ruiz-Argueso T."/>
        </authorList>
    </citation>
    <scope>NUCLEOTIDE SEQUENCE [LARGE SCALE GENOMIC DNA]</scope>
    <source>
        <strain evidence="2 3">PAC68</strain>
    </source>
</reference>
<sequence>MTLLSIPSNPVPEGAHAGTIGASDGTALRFARWAAPATGRGTVCVFTGRSECIEKYFETVQDLRSRGYAVAMIDWRGQGHSARRLSNPFKGHVQSFSEYQTDVAAFVKQVVLPDCPPPYFALAHSMGGAVMLHVAHAGIEVFERFVLCSPMVDLPAPRTSLPMRGLMRMLRAAGMGERFIPGGNSELTKPSHFPGNPLTSDPRRYARNAAILQADPTLGIASPTVAWLDAAFAAMAEFRSPEFARGIRQPVLMLAAGDDAVVSSPAIAAFARRLSAGSHRLIAGAKHEILQEDDRYRDQLWAAFDAFMPG</sequence>
<gene>
    <name evidence="2" type="ORF">CQ12_16170</name>
</gene>
<dbReference type="InterPro" id="IPR051044">
    <property type="entry name" value="MAG_DAG_Lipase"/>
</dbReference>
<dbReference type="InterPro" id="IPR022742">
    <property type="entry name" value="Hydrolase_4"/>
</dbReference>
<organism evidence="2 3">
    <name type="scientific">Bradyrhizobium jicamae</name>
    <dbReference type="NCBI Taxonomy" id="280332"/>
    <lineage>
        <taxon>Bacteria</taxon>
        <taxon>Pseudomonadati</taxon>
        <taxon>Pseudomonadota</taxon>
        <taxon>Alphaproteobacteria</taxon>
        <taxon>Hyphomicrobiales</taxon>
        <taxon>Nitrobacteraceae</taxon>
        <taxon>Bradyrhizobium</taxon>
    </lineage>
</organism>
<evidence type="ECO:0000259" key="1">
    <source>
        <dbReference type="Pfam" id="PF12146"/>
    </source>
</evidence>
<dbReference type="PANTHER" id="PTHR11614">
    <property type="entry name" value="PHOSPHOLIPASE-RELATED"/>
    <property type="match status" value="1"/>
</dbReference>
<dbReference type="InterPro" id="IPR029058">
    <property type="entry name" value="AB_hydrolase_fold"/>
</dbReference>